<keyword evidence="8" id="KW-1185">Reference proteome</keyword>
<dbReference type="EMBL" id="CP061510">
    <property type="protein sequence ID" value="QSB45868.1"/>
    <property type="molecule type" value="Genomic_DNA"/>
</dbReference>
<sequence length="451" mass="46934">MSSFSRLLQNALHEGRKLAAGPIARASGLSMAIRLSGMGLLFVQAVLTARLLGPAGYGTTATVLSAAQVLSSAAMLGFGALAVREVPARRAAEQPGALAAFLRFSFLATLAVSVVVALMASLALVPAVPVAEAMRHPFALGGVLVVPLAFVALFRGWAQGFGQIAMAQVPGEFLRPAVMVSVLVTVAIGGLAFDPAEYLIAATVAALVAAVVAWVWIARKELRHLPAPGDWVGGRAIMAASFPFLGMGMIAILQGELNTLLLAALAGPRETGLFQPVARLMPLLALPIQAASMRYAPRMAEFWHREEHERILSVTGTFTWTTTLLTLLAGLAIAGAGPWLMLVFGRDFSASAPLLWIVAAAQVFNAACGPLGVVFSMAGRTGIAVFGQLAGLAVNIAVGLLFIPHYGAAAAAMGILAATVTWNVVLLIAIRRILGIDTSILGVLARRRSAR</sequence>
<feature type="transmembrane region" description="Helical" evidence="6">
    <location>
        <begin position="382"/>
        <end position="403"/>
    </location>
</feature>
<proteinExistence type="predicted"/>
<feature type="transmembrane region" description="Helical" evidence="6">
    <location>
        <begin position="354"/>
        <end position="375"/>
    </location>
</feature>
<dbReference type="PANTHER" id="PTHR30250:SF11">
    <property type="entry name" value="O-ANTIGEN TRANSPORTER-RELATED"/>
    <property type="match status" value="1"/>
</dbReference>
<feature type="transmembrane region" description="Helical" evidence="6">
    <location>
        <begin position="137"/>
        <end position="154"/>
    </location>
</feature>
<dbReference type="InterPro" id="IPR050833">
    <property type="entry name" value="Poly_Biosynth_Transport"/>
</dbReference>
<evidence type="ECO:0000256" key="5">
    <source>
        <dbReference type="ARBA" id="ARBA00023136"/>
    </source>
</evidence>
<dbReference type="PANTHER" id="PTHR30250">
    <property type="entry name" value="PST FAMILY PREDICTED COLANIC ACID TRANSPORTER"/>
    <property type="match status" value="1"/>
</dbReference>
<dbReference type="InterPro" id="IPR002797">
    <property type="entry name" value="Polysacc_synth"/>
</dbReference>
<evidence type="ECO:0000313" key="7">
    <source>
        <dbReference type="EMBL" id="QSB45868.1"/>
    </source>
</evidence>
<evidence type="ECO:0000256" key="4">
    <source>
        <dbReference type="ARBA" id="ARBA00022989"/>
    </source>
</evidence>
<keyword evidence="4 6" id="KW-1133">Transmembrane helix</keyword>
<feature type="transmembrane region" description="Helical" evidence="6">
    <location>
        <begin position="231"/>
        <end position="253"/>
    </location>
</feature>
<feature type="transmembrane region" description="Helical" evidence="6">
    <location>
        <begin position="104"/>
        <end position="125"/>
    </location>
</feature>
<keyword evidence="2" id="KW-1003">Cell membrane</keyword>
<evidence type="ECO:0000256" key="2">
    <source>
        <dbReference type="ARBA" id="ARBA00022475"/>
    </source>
</evidence>
<feature type="transmembrane region" description="Helical" evidence="6">
    <location>
        <begin position="199"/>
        <end position="219"/>
    </location>
</feature>
<feature type="transmembrane region" description="Helical" evidence="6">
    <location>
        <begin position="64"/>
        <end position="83"/>
    </location>
</feature>
<feature type="transmembrane region" description="Helical" evidence="6">
    <location>
        <begin position="174"/>
        <end position="193"/>
    </location>
</feature>
<comment type="subcellular location">
    <subcellularLocation>
        <location evidence="1">Cell membrane</location>
        <topology evidence="1">Multi-pass membrane protein</topology>
    </subcellularLocation>
</comment>
<evidence type="ECO:0000256" key="3">
    <source>
        <dbReference type="ARBA" id="ARBA00022692"/>
    </source>
</evidence>
<gene>
    <name evidence="7" type="ORF">IDJ81_07265</name>
</gene>
<keyword evidence="3 6" id="KW-0812">Transmembrane</keyword>
<dbReference type="Pfam" id="PF01943">
    <property type="entry name" value="Polysacc_synt"/>
    <property type="match status" value="1"/>
</dbReference>
<dbReference type="RefSeq" id="WP_205445224.1">
    <property type="nucleotide sequence ID" value="NZ_CP061510.1"/>
</dbReference>
<dbReference type="Proteomes" id="UP000663637">
    <property type="component" value="Chromosome"/>
</dbReference>
<feature type="transmembrane region" description="Helical" evidence="6">
    <location>
        <begin position="311"/>
        <end position="334"/>
    </location>
</feature>
<feature type="transmembrane region" description="Helical" evidence="6">
    <location>
        <begin position="32"/>
        <end position="52"/>
    </location>
</feature>
<evidence type="ECO:0000256" key="1">
    <source>
        <dbReference type="ARBA" id="ARBA00004651"/>
    </source>
</evidence>
<evidence type="ECO:0000313" key="8">
    <source>
        <dbReference type="Proteomes" id="UP000663637"/>
    </source>
</evidence>
<evidence type="ECO:0000256" key="6">
    <source>
        <dbReference type="SAM" id="Phobius"/>
    </source>
</evidence>
<feature type="transmembrane region" description="Helical" evidence="6">
    <location>
        <begin position="273"/>
        <end position="291"/>
    </location>
</feature>
<keyword evidence="5 6" id="KW-0472">Membrane</keyword>
<feature type="transmembrane region" description="Helical" evidence="6">
    <location>
        <begin position="409"/>
        <end position="430"/>
    </location>
</feature>
<protein>
    <submittedName>
        <fullName evidence="7">Oligosaccharide flippase family protein</fullName>
    </submittedName>
</protein>
<accession>A0ABX7KDD8</accession>
<name>A0ABX7KDD8_9SPHN</name>
<reference evidence="7 8" key="1">
    <citation type="submission" date="2020-09" db="EMBL/GenBank/DDBJ databases">
        <title>Complete genome sequence of altererythrobacter flavus SS-21NJ, isolated from Dongying oil sludge in Shandong province.</title>
        <authorList>
            <person name="Sun S."/>
            <person name="Zhang Z."/>
        </authorList>
    </citation>
    <scope>NUCLEOTIDE SEQUENCE [LARGE SCALE GENOMIC DNA]</scope>
    <source>
        <strain evidence="7 8">SS-21NJ</strain>
    </source>
</reference>
<organism evidence="7 8">
    <name type="scientific">Tsuneonella flava</name>
    <dbReference type="NCBI Taxonomy" id="2055955"/>
    <lineage>
        <taxon>Bacteria</taxon>
        <taxon>Pseudomonadati</taxon>
        <taxon>Pseudomonadota</taxon>
        <taxon>Alphaproteobacteria</taxon>
        <taxon>Sphingomonadales</taxon>
        <taxon>Erythrobacteraceae</taxon>
        <taxon>Tsuneonella</taxon>
    </lineage>
</organism>